<accession>A0A8S9KHM6</accession>
<name>A0A8S9KHM6_BRACR</name>
<reference evidence="1" key="1">
    <citation type="submission" date="2019-12" db="EMBL/GenBank/DDBJ databases">
        <title>Genome sequencing and annotation of Brassica cretica.</title>
        <authorList>
            <person name="Studholme D.J."/>
            <person name="Sarris P.F."/>
        </authorList>
    </citation>
    <scope>NUCLEOTIDE SEQUENCE</scope>
    <source>
        <strain evidence="1">PFS-102/07</strain>
        <tissue evidence="1">Leaf</tissue>
    </source>
</reference>
<protein>
    <submittedName>
        <fullName evidence="1">Uncharacterized protein</fullName>
    </submittedName>
</protein>
<gene>
    <name evidence="1" type="ORF">F2Q70_00042598</name>
</gene>
<evidence type="ECO:0000313" key="1">
    <source>
        <dbReference type="EMBL" id="KAF2592956.1"/>
    </source>
</evidence>
<proteinExistence type="predicted"/>
<comment type="caution">
    <text evidence="1">The sequence shown here is derived from an EMBL/GenBank/DDBJ whole genome shotgun (WGS) entry which is preliminary data.</text>
</comment>
<dbReference type="EMBL" id="QGKY02000164">
    <property type="protein sequence ID" value="KAF2592956.1"/>
    <property type="molecule type" value="Genomic_DNA"/>
</dbReference>
<organism evidence="1">
    <name type="scientific">Brassica cretica</name>
    <name type="common">Mustard</name>
    <dbReference type="NCBI Taxonomy" id="69181"/>
    <lineage>
        <taxon>Eukaryota</taxon>
        <taxon>Viridiplantae</taxon>
        <taxon>Streptophyta</taxon>
        <taxon>Embryophyta</taxon>
        <taxon>Tracheophyta</taxon>
        <taxon>Spermatophyta</taxon>
        <taxon>Magnoliopsida</taxon>
        <taxon>eudicotyledons</taxon>
        <taxon>Gunneridae</taxon>
        <taxon>Pentapetalae</taxon>
        <taxon>rosids</taxon>
        <taxon>malvids</taxon>
        <taxon>Brassicales</taxon>
        <taxon>Brassicaceae</taxon>
        <taxon>Brassiceae</taxon>
        <taxon>Brassica</taxon>
    </lineage>
</organism>
<dbReference type="AlphaFoldDB" id="A0A8S9KHM6"/>
<sequence length="121" mass="13665">MRSLRWTGPRLYLKDSQFREGDRAEYQFRMTATVLDNVTQKQMLKFLRLQLSCSIHVLKLDGYVRSPPRSLPNQHCGRAACKGTSTPAPCAQNLLRQPTSACSAFCRPGCVVSGFKIKMLK</sequence>